<accession>G0VGD9</accession>
<dbReference type="AlphaFoldDB" id="G0VGD9"/>
<reference evidence="3 4" key="1">
    <citation type="journal article" date="2011" name="Proc. Natl. Acad. Sci. U.S.A.">
        <title>Evolutionary erosion of yeast sex chromosomes by mating-type switching accidents.</title>
        <authorList>
            <person name="Gordon J.L."/>
            <person name="Armisen D."/>
            <person name="Proux-Wera E."/>
            <person name="Oheigeartaigh S.S."/>
            <person name="Byrne K.P."/>
            <person name="Wolfe K.H."/>
        </authorList>
    </citation>
    <scope>NUCLEOTIDE SEQUENCE [LARGE SCALE GENOMIC DNA]</scope>
    <source>
        <strain evidence="4">ATCC 76901 / BCRC 22586 / CBS 4309 / NBRC 1992 / NRRL Y-12630</strain>
    </source>
</reference>
<dbReference type="InParanoid" id="G0VGD9"/>
<protein>
    <recommendedName>
        <fullName evidence="2">SWIRM domain-containing protein</fullName>
    </recommendedName>
</protein>
<organism evidence="3 4">
    <name type="scientific">Naumovozyma castellii</name>
    <name type="common">Yeast</name>
    <name type="synonym">Saccharomyces castellii</name>
    <dbReference type="NCBI Taxonomy" id="27288"/>
    <lineage>
        <taxon>Eukaryota</taxon>
        <taxon>Fungi</taxon>
        <taxon>Dikarya</taxon>
        <taxon>Ascomycota</taxon>
        <taxon>Saccharomycotina</taxon>
        <taxon>Saccharomycetes</taxon>
        <taxon>Saccharomycetales</taxon>
        <taxon>Saccharomycetaceae</taxon>
        <taxon>Naumovozyma</taxon>
    </lineage>
</organism>
<name>G0VGD9_NAUCA</name>
<dbReference type="GO" id="GO:0003682">
    <property type="term" value="F:chromatin binding"/>
    <property type="evidence" value="ECO:0007669"/>
    <property type="project" value="TreeGrafter"/>
</dbReference>
<dbReference type="GO" id="GO:0070210">
    <property type="term" value="C:Rpd3L-Expanded complex"/>
    <property type="evidence" value="ECO:0007669"/>
    <property type="project" value="TreeGrafter"/>
</dbReference>
<proteinExistence type="predicted"/>
<dbReference type="KEGG" id="ncs:NCAS_0F00750"/>
<feature type="region of interest" description="Disordered" evidence="1">
    <location>
        <begin position="212"/>
        <end position="233"/>
    </location>
</feature>
<dbReference type="GeneID" id="96904208"/>
<dbReference type="RefSeq" id="XP_003676915.1">
    <property type="nucleotide sequence ID" value="XM_003676867.1"/>
</dbReference>
<feature type="domain" description="SWIRM" evidence="2">
    <location>
        <begin position="275"/>
        <end position="372"/>
    </location>
</feature>
<feature type="compositionally biased region" description="Low complexity" evidence="1">
    <location>
        <begin position="218"/>
        <end position="232"/>
    </location>
</feature>
<dbReference type="HOGENOM" id="CLU_042442_0_0_1"/>
<dbReference type="PROSITE" id="PS50934">
    <property type="entry name" value="SWIRM"/>
    <property type="match status" value="1"/>
</dbReference>
<gene>
    <name evidence="3" type="primary">NCAS0F00750</name>
    <name evidence="3" type="ordered locus">NCAS_0F00750</name>
</gene>
<sequence>MEFNSPKSECSELNTKGFEVPNNLLLSTTKSKYPRRGGKVINDCNTTTSGAALIDSNIDALLEEPLIPSPPLSPRLSFSKDRNSPLFEYEYDSMEKALQDVDEDNDNNKLILLAPSWLPTQTKINNRRDTMRFLSQYKMFDSLTLPNRRATTYTPKYYYRRQHNRSTSSEQEIHSSYNLRTSPIKAHSHERDEIYTNKRRIVKPHRHNVKVVRRSKNTSSRSPTSHLSHSSPNQTLASAAIISKIPQYVPNVSWSQIPDYSPPIDTIPWDNNKCLRVEWRGSPMDLSNDPLVDKLHPAEVQLAQILRLPCDLYLDSKRRLFLEKVYRLKLGLPFRRTDAQKACRIDVNKASRLFAAFEKVGWLKDNNFQKYL</sequence>
<dbReference type="PANTHER" id="PTHR12374">
    <property type="entry name" value="TRANSCRIPTIONAL ADAPTOR 2 ADA2 -RELATED"/>
    <property type="match status" value="1"/>
</dbReference>
<dbReference type="GO" id="GO:0006357">
    <property type="term" value="P:regulation of transcription by RNA polymerase II"/>
    <property type="evidence" value="ECO:0007669"/>
    <property type="project" value="TreeGrafter"/>
</dbReference>
<keyword evidence="4" id="KW-1185">Reference proteome</keyword>
<dbReference type="GO" id="GO:0006338">
    <property type="term" value="P:chromatin remodeling"/>
    <property type="evidence" value="ECO:0007669"/>
    <property type="project" value="TreeGrafter"/>
</dbReference>
<dbReference type="InterPro" id="IPR009057">
    <property type="entry name" value="Homeodomain-like_sf"/>
</dbReference>
<dbReference type="OrthoDB" id="5598695at2759"/>
<dbReference type="InterPro" id="IPR036388">
    <property type="entry name" value="WH-like_DNA-bd_sf"/>
</dbReference>
<evidence type="ECO:0000313" key="3">
    <source>
        <dbReference type="EMBL" id="CCC70559.1"/>
    </source>
</evidence>
<dbReference type="Gene3D" id="1.10.10.10">
    <property type="entry name" value="Winged helix-like DNA-binding domain superfamily/Winged helix DNA-binding domain"/>
    <property type="match status" value="1"/>
</dbReference>
<dbReference type="SUPFAM" id="SSF46689">
    <property type="entry name" value="Homeodomain-like"/>
    <property type="match status" value="1"/>
</dbReference>
<evidence type="ECO:0000313" key="4">
    <source>
        <dbReference type="Proteomes" id="UP000001640"/>
    </source>
</evidence>
<dbReference type="OMA" id="INDCNTT"/>
<dbReference type="InterPro" id="IPR007526">
    <property type="entry name" value="SWIRM"/>
</dbReference>
<dbReference type="Proteomes" id="UP000001640">
    <property type="component" value="Chromosome 6"/>
</dbReference>
<dbReference type="STRING" id="1064592.G0VGD9"/>
<dbReference type="FunFam" id="1.10.10.10:FF:000087">
    <property type="entry name" value="Transcriptional adapter 2"/>
    <property type="match status" value="1"/>
</dbReference>
<dbReference type="eggNOG" id="ENOG502R6VN">
    <property type="taxonomic scope" value="Eukaryota"/>
</dbReference>
<evidence type="ECO:0000259" key="2">
    <source>
        <dbReference type="PROSITE" id="PS50934"/>
    </source>
</evidence>
<dbReference type="Pfam" id="PF04433">
    <property type="entry name" value="SWIRM"/>
    <property type="match status" value="1"/>
</dbReference>
<evidence type="ECO:0000256" key="1">
    <source>
        <dbReference type="SAM" id="MobiDB-lite"/>
    </source>
</evidence>
<dbReference type="GO" id="GO:0003713">
    <property type="term" value="F:transcription coactivator activity"/>
    <property type="evidence" value="ECO:0007669"/>
    <property type="project" value="TreeGrafter"/>
</dbReference>
<dbReference type="EMBL" id="HE576757">
    <property type="protein sequence ID" value="CCC70559.1"/>
    <property type="molecule type" value="Genomic_DNA"/>
</dbReference>
<dbReference type="PANTHER" id="PTHR12374:SF21">
    <property type="entry name" value="SWIRM DOMAIN-CONTAINING PROTEIN FUN19-RELATED"/>
    <property type="match status" value="1"/>
</dbReference>
<reference key="2">
    <citation type="submission" date="2011-08" db="EMBL/GenBank/DDBJ databases">
        <title>Genome sequence of Naumovozyma castellii.</title>
        <authorList>
            <person name="Gordon J.L."/>
            <person name="Armisen D."/>
            <person name="Proux-Wera E."/>
            <person name="OhEigeartaigh S.S."/>
            <person name="Byrne K.P."/>
            <person name="Wolfe K.H."/>
        </authorList>
    </citation>
    <scope>NUCLEOTIDE SEQUENCE</scope>
    <source>
        <strain>Type strain:CBS 4309</strain>
    </source>
</reference>